<accession>I0GPV9</accession>
<evidence type="ECO:0000313" key="2">
    <source>
        <dbReference type="Proteomes" id="UP000007887"/>
    </source>
</evidence>
<dbReference type="AlphaFoldDB" id="I0GPV9"/>
<dbReference type="HOGENOM" id="CLU_677739_0_0_9"/>
<protein>
    <submittedName>
        <fullName evidence="1">Uncharacterized protein</fullName>
    </submittedName>
</protein>
<name>I0GPV9_SELRL</name>
<proteinExistence type="predicted"/>
<dbReference type="EMBL" id="AP012292">
    <property type="protein sequence ID" value="BAL82796.1"/>
    <property type="molecule type" value="Genomic_DNA"/>
</dbReference>
<sequence length="406" mass="48154">MEQVFGKIKNGKLIVAPKIVIRDGDISFDNKSLYKEKGYKKILYTKPLENKAGYDLVASWEEKEDVVVQKWEYKEFNGDYSDDLLVAVRNFAYDIEHLKDELRENYDKNKNYIDKILKKNYLIKCIYDYKDDDVTTKQLLEKLHEYGLNLIKFFEWLKMNNFFEKKNILVKESFLIDKAKVSNGMTVEDILNIDIKKMSDIERKGIQKCIIFPMYFKSNLSSLYMLEKNKTAANKVVYNMTFIYLFTLFDEVLLKIIRIVCMHEKRWLFGSEKICPDEIINCDTVEEFQELLVDKKVNQLAWGSYEDKIKFLKERGVKIDKKYISLFDEKILFLSLKRNVLVHNGGVWNKNAIDMLKGTRYCDTVSIGDDIDRTYESFENASKYITLAIKYLYEQICDKFNLLDKY</sequence>
<dbReference type="KEGG" id="sri:SELR_10880"/>
<dbReference type="RefSeq" id="WP_014424233.1">
    <property type="nucleotide sequence ID" value="NC_017068.1"/>
</dbReference>
<organism evidence="1 2">
    <name type="scientific">Selenomonas ruminantium subsp. lactilytica (strain NBRC 103574 / TAM6421)</name>
    <dbReference type="NCBI Taxonomy" id="927704"/>
    <lineage>
        <taxon>Bacteria</taxon>
        <taxon>Bacillati</taxon>
        <taxon>Bacillota</taxon>
        <taxon>Negativicutes</taxon>
        <taxon>Selenomonadales</taxon>
        <taxon>Selenomonadaceae</taxon>
        <taxon>Selenomonas</taxon>
    </lineage>
</organism>
<dbReference type="OrthoDB" id="9807778at2"/>
<gene>
    <name evidence="1" type="ordered locus">SELR_10880</name>
</gene>
<dbReference type="PATRIC" id="fig|927704.6.peg.1119"/>
<reference evidence="1 2" key="1">
    <citation type="submission" date="2011-10" db="EMBL/GenBank/DDBJ databases">
        <title>Whole genome sequence of Selenomonas ruminantium subsp. lactilytica TAM6421.</title>
        <authorList>
            <person name="Oguchi A."/>
            <person name="Ankai A."/>
            <person name="Kaneko J."/>
            <person name="Yamada-Narita S."/>
            <person name="Fukui S."/>
            <person name="Takahashi M."/>
            <person name="Onodera T."/>
            <person name="Kojima S."/>
            <person name="Fushimi T."/>
            <person name="Abe N."/>
            <person name="Kamio Y."/>
            <person name="Yamazaki S."/>
            <person name="Fujita N."/>
        </authorList>
    </citation>
    <scope>NUCLEOTIDE SEQUENCE [LARGE SCALE GENOMIC DNA]</scope>
    <source>
        <strain evidence="2">NBRC 103574 / TAM6421</strain>
    </source>
</reference>
<evidence type="ECO:0000313" key="1">
    <source>
        <dbReference type="EMBL" id="BAL82796.1"/>
    </source>
</evidence>
<dbReference type="Proteomes" id="UP000007887">
    <property type="component" value="Chromosome"/>
</dbReference>